<sequence length="31" mass="3317">MTPRTRRAIVSGVLIGLLAVIVIAALWQQLG</sequence>
<dbReference type="Proteomes" id="UP000569914">
    <property type="component" value="Unassembled WGS sequence"/>
</dbReference>
<name>A0A7Y9IB17_9ACTN</name>
<protein>
    <submittedName>
        <fullName evidence="2">Uncharacterized protein</fullName>
    </submittedName>
</protein>
<dbReference type="EMBL" id="JACCBU010000001">
    <property type="protein sequence ID" value="NYE73550.1"/>
    <property type="molecule type" value="Genomic_DNA"/>
</dbReference>
<feature type="transmembrane region" description="Helical" evidence="1">
    <location>
        <begin position="7"/>
        <end position="27"/>
    </location>
</feature>
<comment type="caution">
    <text evidence="2">The sequence shown here is derived from an EMBL/GenBank/DDBJ whole genome shotgun (WGS) entry which is preliminary data.</text>
</comment>
<evidence type="ECO:0000256" key="1">
    <source>
        <dbReference type="SAM" id="Phobius"/>
    </source>
</evidence>
<dbReference type="AlphaFoldDB" id="A0A7Y9IB17"/>
<keyword evidence="1" id="KW-1133">Transmembrane helix</keyword>
<keyword evidence="3" id="KW-1185">Reference proteome</keyword>
<accession>A0A7Y9IB17</accession>
<evidence type="ECO:0000313" key="2">
    <source>
        <dbReference type="EMBL" id="NYE73550.1"/>
    </source>
</evidence>
<organism evidence="2 3">
    <name type="scientific">Microlunatus parietis</name>
    <dbReference type="NCBI Taxonomy" id="682979"/>
    <lineage>
        <taxon>Bacteria</taxon>
        <taxon>Bacillati</taxon>
        <taxon>Actinomycetota</taxon>
        <taxon>Actinomycetes</taxon>
        <taxon>Propionibacteriales</taxon>
        <taxon>Propionibacteriaceae</taxon>
        <taxon>Microlunatus</taxon>
    </lineage>
</organism>
<keyword evidence="1" id="KW-0812">Transmembrane</keyword>
<keyword evidence="1" id="KW-0472">Membrane</keyword>
<proteinExistence type="predicted"/>
<reference evidence="2 3" key="1">
    <citation type="submission" date="2020-07" db="EMBL/GenBank/DDBJ databases">
        <title>Sequencing the genomes of 1000 actinobacteria strains.</title>
        <authorList>
            <person name="Klenk H.-P."/>
        </authorList>
    </citation>
    <scope>NUCLEOTIDE SEQUENCE [LARGE SCALE GENOMIC DNA]</scope>
    <source>
        <strain evidence="2 3">DSM 22083</strain>
    </source>
</reference>
<gene>
    <name evidence="2" type="ORF">BKA15_004879</name>
</gene>
<evidence type="ECO:0000313" key="3">
    <source>
        <dbReference type="Proteomes" id="UP000569914"/>
    </source>
</evidence>